<organism evidence="1">
    <name type="scientific">anaerobic digester metagenome</name>
    <dbReference type="NCBI Taxonomy" id="1263854"/>
    <lineage>
        <taxon>unclassified sequences</taxon>
        <taxon>metagenomes</taxon>
        <taxon>ecological metagenomes</taxon>
    </lineage>
</organism>
<name>A0A485M723_9ZZZZ</name>
<protein>
    <submittedName>
        <fullName evidence="1">Uncharacterized protein</fullName>
    </submittedName>
</protein>
<gene>
    <name evidence="1" type="ORF">SCFA_3680005</name>
</gene>
<proteinExistence type="predicted"/>
<sequence>MERSIQEQIAKQIEQVMGRIAHFLYPGNSVKFLCEMGIKKAPYFS</sequence>
<accession>A0A485M723</accession>
<dbReference type="EMBL" id="CAADRN010000299">
    <property type="protein sequence ID" value="VFU17635.1"/>
    <property type="molecule type" value="Genomic_DNA"/>
</dbReference>
<evidence type="ECO:0000313" key="1">
    <source>
        <dbReference type="EMBL" id="VFU17635.1"/>
    </source>
</evidence>
<dbReference type="AlphaFoldDB" id="A0A485M723"/>
<reference evidence="1" key="1">
    <citation type="submission" date="2019-03" db="EMBL/GenBank/DDBJ databases">
        <authorList>
            <person name="Hao L."/>
        </authorList>
    </citation>
    <scope>NUCLEOTIDE SEQUENCE</scope>
</reference>